<accession>A0A1N7FCE9</accession>
<keyword evidence="1" id="KW-1133">Transmembrane helix</keyword>
<evidence type="ECO:0000256" key="1">
    <source>
        <dbReference type="SAM" id="Phobius"/>
    </source>
</evidence>
<evidence type="ECO:0000313" key="3">
    <source>
        <dbReference type="Proteomes" id="UP000186019"/>
    </source>
</evidence>
<dbReference type="PANTHER" id="PTHR32063:SF14">
    <property type="entry name" value="BLL4319 PROTEIN"/>
    <property type="match status" value="1"/>
</dbReference>
<dbReference type="Gene3D" id="3.30.2090.10">
    <property type="entry name" value="Multidrug efflux transporter AcrB TolC docking domain, DN and DC subdomains"/>
    <property type="match status" value="2"/>
</dbReference>
<dbReference type="Pfam" id="PF00873">
    <property type="entry name" value="ACR_tran"/>
    <property type="match status" value="1"/>
</dbReference>
<dbReference type="PRINTS" id="PR00702">
    <property type="entry name" value="ACRIFLAVINRP"/>
</dbReference>
<dbReference type="AlphaFoldDB" id="A0A1N7FCE9"/>
<feature type="transmembrane region" description="Helical" evidence="1">
    <location>
        <begin position="945"/>
        <end position="966"/>
    </location>
</feature>
<dbReference type="OrthoDB" id="9807350at2"/>
<evidence type="ECO:0000313" key="2">
    <source>
        <dbReference type="EMBL" id="SIR98031.1"/>
    </source>
</evidence>
<gene>
    <name evidence="2" type="ORF">SAMN05421666_0924</name>
</gene>
<dbReference type="Gene3D" id="1.20.1640.10">
    <property type="entry name" value="Multidrug efflux transporter AcrB transmembrane domain"/>
    <property type="match status" value="2"/>
</dbReference>
<feature type="transmembrane region" description="Helical" evidence="1">
    <location>
        <begin position="20"/>
        <end position="40"/>
    </location>
</feature>
<dbReference type="Gene3D" id="3.30.70.1430">
    <property type="entry name" value="Multidrug efflux transporter AcrB pore domain"/>
    <property type="match status" value="2"/>
</dbReference>
<dbReference type="InterPro" id="IPR027463">
    <property type="entry name" value="AcrB_DN_DC_subdom"/>
</dbReference>
<dbReference type="Gene3D" id="3.30.70.1440">
    <property type="entry name" value="Multidrug efflux transporter AcrB pore domain"/>
    <property type="match status" value="1"/>
</dbReference>
<sequence length="1025" mass="108108">MSGERPDTGGISALSVRRPWLAAVMNLLIVIAGIGALWGVEIRELPDIDRPIVSVRANYPGASPTTLDAEVASLVEGAVARVAGVTSVETSSEEGNFRMRAEFSPSRDLDTAASDVREAVARIETRLPDGVEDLFVVKSEQDADPILDIAIWSEARPIDQLTRLVDDSIIPEFTAVPGVAEVVVFGDRQRVLRVEVAPERLAAFGLSIAEVADTLRAAQFDVPVGSFGSGQLEVLVRADATVTDPARIEELKIRQNIRLGDVSDVYFGLATAESVARLDGRMVLNLGIVRQAQSNTVQISDDVRRAIEALRLRYPELGFEITSDSAVFIKGSIAEVAKSLAFALLIVIGVIWLFFGKLRTVLIPAVTIPIALTGSLAAIWLLGFSVNLITLLSLVLATGLVVDDAIVVTENIQRKRQEGLGRRAAAAIGAREVFFAVIATTATLIAVFVPISFLPSDAGRLFTEFGFVLAITVAISSFVALTMCPMLASLTADMGGGTGPLARLGGWLSRGYMALIGPMVRAPLVTLVAASLIAGSAALVYGQLGEELLPDEDRGEINVWIQGPDGTGLDYTDAQVERVEAMMQPFVESGAASSLYSITGRYDLNRGSIGLRLAPWSERTISQAEIEAEITPQLSGLAGAQGRAFSSNSLGLRGSAGGLSIALTGPSYPEIAEAADSFSQALRDVAGLSDIRVQYQATQPQLNVLVDRARASDLGVEMETLSTTLRALIDEDEIAELTIQDEAVPIILQSSAGAVRDPADLMNLYVRSDAGDLVPLSQLVSLEENGVAAELDRHAQRRAIELDASVSPDTPLRGIIDDVRALAAEELPGEIGLIFLGEAASLDETSSALTATYVIALIVVFLVLLAQFESLTSALVVMTTVPFGICAAIYALLLTGTTINIYSQIGVLMLVGVMAKNGILLVEFADQLRDKGASASEAALEAARVRLRPISMTLICTVMAGLPLILGSGPGAEARAAIGWVIFGGLGLAAAFTLFLTPAAYALIAAASSARAAAGEALEAELRDA</sequence>
<reference evidence="3" key="1">
    <citation type="submission" date="2017-01" db="EMBL/GenBank/DDBJ databases">
        <authorList>
            <person name="Varghese N."/>
            <person name="Submissions S."/>
        </authorList>
    </citation>
    <scope>NUCLEOTIDE SEQUENCE [LARGE SCALE GENOMIC DNA]</scope>
    <source>
        <strain evidence="3">DSM 29590</strain>
    </source>
</reference>
<dbReference type="Gene3D" id="3.30.70.1320">
    <property type="entry name" value="Multidrug efflux transporter AcrB pore domain like"/>
    <property type="match status" value="1"/>
</dbReference>
<proteinExistence type="predicted"/>
<feature type="transmembrane region" description="Helical" evidence="1">
    <location>
        <begin position="848"/>
        <end position="868"/>
    </location>
</feature>
<feature type="transmembrane region" description="Helical" evidence="1">
    <location>
        <begin position="433"/>
        <end position="453"/>
    </location>
</feature>
<keyword evidence="1" id="KW-0472">Membrane</keyword>
<feature type="transmembrane region" description="Helical" evidence="1">
    <location>
        <begin position="465"/>
        <end position="490"/>
    </location>
</feature>
<dbReference type="EMBL" id="FTNV01000001">
    <property type="protein sequence ID" value="SIR98031.1"/>
    <property type="molecule type" value="Genomic_DNA"/>
</dbReference>
<protein>
    <submittedName>
        <fullName evidence="2">Hydrophobe/amphiphile efflux-1 (HAE1) family protein</fullName>
    </submittedName>
</protein>
<dbReference type="Proteomes" id="UP000186019">
    <property type="component" value="Unassembled WGS sequence"/>
</dbReference>
<feature type="transmembrane region" description="Helical" evidence="1">
    <location>
        <begin position="388"/>
        <end position="412"/>
    </location>
</feature>
<keyword evidence="3" id="KW-1185">Reference proteome</keyword>
<dbReference type="RefSeq" id="WP_076531354.1">
    <property type="nucleotide sequence ID" value="NZ_FOAC01000001.1"/>
</dbReference>
<dbReference type="GO" id="GO:0042910">
    <property type="term" value="F:xenobiotic transmembrane transporter activity"/>
    <property type="evidence" value="ECO:0007669"/>
    <property type="project" value="TreeGrafter"/>
</dbReference>
<organism evidence="2 3">
    <name type="scientific">Roseovarius nanhaiticus</name>
    <dbReference type="NCBI Taxonomy" id="573024"/>
    <lineage>
        <taxon>Bacteria</taxon>
        <taxon>Pseudomonadati</taxon>
        <taxon>Pseudomonadota</taxon>
        <taxon>Alphaproteobacteria</taxon>
        <taxon>Rhodobacterales</taxon>
        <taxon>Roseobacteraceae</taxon>
        <taxon>Roseovarius</taxon>
    </lineage>
</organism>
<feature type="transmembrane region" description="Helical" evidence="1">
    <location>
        <begin position="875"/>
        <end position="895"/>
    </location>
</feature>
<dbReference type="InterPro" id="IPR001036">
    <property type="entry name" value="Acrflvin-R"/>
</dbReference>
<dbReference type="STRING" id="573024.SAMN05216208_1212"/>
<feature type="transmembrane region" description="Helical" evidence="1">
    <location>
        <begin position="978"/>
        <end position="1004"/>
    </location>
</feature>
<feature type="transmembrane region" description="Helical" evidence="1">
    <location>
        <begin position="901"/>
        <end position="924"/>
    </location>
</feature>
<feature type="transmembrane region" description="Helical" evidence="1">
    <location>
        <begin position="362"/>
        <end position="382"/>
    </location>
</feature>
<feature type="transmembrane region" description="Helical" evidence="1">
    <location>
        <begin position="511"/>
        <end position="541"/>
    </location>
</feature>
<dbReference type="SUPFAM" id="SSF82693">
    <property type="entry name" value="Multidrug efflux transporter AcrB pore domain, PN1, PN2, PC1 and PC2 subdomains"/>
    <property type="match status" value="3"/>
</dbReference>
<dbReference type="SUPFAM" id="SSF82714">
    <property type="entry name" value="Multidrug efflux transporter AcrB TolC docking domain, DN and DC subdomains"/>
    <property type="match status" value="2"/>
</dbReference>
<dbReference type="GO" id="GO:0005886">
    <property type="term" value="C:plasma membrane"/>
    <property type="evidence" value="ECO:0007669"/>
    <property type="project" value="TreeGrafter"/>
</dbReference>
<dbReference type="PANTHER" id="PTHR32063">
    <property type="match status" value="1"/>
</dbReference>
<keyword evidence="1" id="KW-0812">Transmembrane</keyword>
<feature type="transmembrane region" description="Helical" evidence="1">
    <location>
        <begin position="336"/>
        <end position="355"/>
    </location>
</feature>
<dbReference type="SUPFAM" id="SSF82866">
    <property type="entry name" value="Multidrug efflux transporter AcrB transmembrane domain"/>
    <property type="match status" value="2"/>
</dbReference>
<name>A0A1N7FCE9_9RHOB</name>